<reference evidence="3 4" key="1">
    <citation type="submission" date="2018-05" db="EMBL/GenBank/DDBJ databases">
        <title>Acuticoccus sediminis sp. nov., isolated from deep-sea sediment of Indian Ocean.</title>
        <authorList>
            <person name="Liu X."/>
            <person name="Lai Q."/>
            <person name="Du Y."/>
            <person name="Sun F."/>
            <person name="Zhang X."/>
            <person name="Wang S."/>
            <person name="Shao Z."/>
        </authorList>
    </citation>
    <scope>NUCLEOTIDE SEQUENCE [LARGE SCALE GENOMIC DNA]</scope>
    <source>
        <strain evidence="3 4">PTG4-2</strain>
    </source>
</reference>
<evidence type="ECO:0000313" key="3">
    <source>
        <dbReference type="EMBL" id="RAH95652.1"/>
    </source>
</evidence>
<evidence type="ECO:0000256" key="2">
    <source>
        <dbReference type="ARBA" id="ARBA00022649"/>
    </source>
</evidence>
<accession>A0A8B2NJA9</accession>
<sequence length="99" mass="11205">MRRVVWAHSAVDDFADALTFIARSDPGAASSIADRIDDAVQRLEEHAVGRPGRISGTYEKPVRRTRYIIAYALEDEVLTILRIIHTARDWTEEGWPIEA</sequence>
<dbReference type="Pfam" id="PF05016">
    <property type="entry name" value="ParE_toxin"/>
    <property type="match status" value="1"/>
</dbReference>
<dbReference type="Gene3D" id="3.30.2310.20">
    <property type="entry name" value="RelE-like"/>
    <property type="match status" value="1"/>
</dbReference>
<evidence type="ECO:0000256" key="1">
    <source>
        <dbReference type="ARBA" id="ARBA00006226"/>
    </source>
</evidence>
<dbReference type="EMBL" id="QHHQ01000026">
    <property type="protein sequence ID" value="RAH95652.1"/>
    <property type="molecule type" value="Genomic_DNA"/>
</dbReference>
<dbReference type="OrthoDB" id="595470at2"/>
<proteinExistence type="inferred from homology"/>
<keyword evidence="2" id="KW-1277">Toxin-antitoxin system</keyword>
<dbReference type="InterPro" id="IPR007712">
    <property type="entry name" value="RelE/ParE_toxin"/>
</dbReference>
<comment type="caution">
    <text evidence="3">The sequence shown here is derived from an EMBL/GenBank/DDBJ whole genome shotgun (WGS) entry which is preliminary data.</text>
</comment>
<keyword evidence="4" id="KW-1185">Reference proteome</keyword>
<comment type="similarity">
    <text evidence="1">Belongs to the RelE toxin family.</text>
</comment>
<evidence type="ECO:0000313" key="4">
    <source>
        <dbReference type="Proteomes" id="UP000249590"/>
    </source>
</evidence>
<dbReference type="RefSeq" id="WP_111352803.1">
    <property type="nucleotide sequence ID" value="NZ_QHHQ01000026.1"/>
</dbReference>
<name>A0A8B2NJA9_9HYPH</name>
<dbReference type="AlphaFoldDB" id="A0A8B2NJA9"/>
<organism evidence="3 4">
    <name type="scientific">Acuticoccus sediminis</name>
    <dbReference type="NCBI Taxonomy" id="2184697"/>
    <lineage>
        <taxon>Bacteria</taxon>
        <taxon>Pseudomonadati</taxon>
        <taxon>Pseudomonadota</taxon>
        <taxon>Alphaproteobacteria</taxon>
        <taxon>Hyphomicrobiales</taxon>
        <taxon>Amorphaceae</taxon>
        <taxon>Acuticoccus</taxon>
    </lineage>
</organism>
<protein>
    <submittedName>
        <fullName evidence="3">Type II toxin-antitoxin system RelE/ParE family toxin</fullName>
    </submittedName>
</protein>
<dbReference type="PANTHER" id="PTHR33755">
    <property type="entry name" value="TOXIN PARE1-RELATED"/>
    <property type="match status" value="1"/>
</dbReference>
<dbReference type="InterPro" id="IPR035093">
    <property type="entry name" value="RelE/ParE_toxin_dom_sf"/>
</dbReference>
<dbReference type="Proteomes" id="UP000249590">
    <property type="component" value="Unassembled WGS sequence"/>
</dbReference>
<gene>
    <name evidence="3" type="ORF">DLJ53_34240</name>
</gene>
<dbReference type="InterPro" id="IPR051803">
    <property type="entry name" value="TA_system_RelE-like_toxin"/>
</dbReference>